<dbReference type="HOGENOM" id="CLU_1391164_0_0_1"/>
<sequence length="196" mass="21870">MAGQLAYLEKPPLPYVPGQRFTVRAHSPLSLLPPKRGEYDLSPEANKERERLSPLQRCLLHPPNGGSFGESTVEFEISHGIRHGKDHFSQIVAVNILATSSKSPKALQNVTNAVAKIYDPLYIDHFDDDHDPFVYVERGYATKVAVYKRLASLQGTVIPILYGSYALDLPIDGSTRSVRLILMEHVQGLSMMYLKP</sequence>
<dbReference type="OMA" id="NYSHEVA"/>
<evidence type="ECO:0000313" key="1">
    <source>
        <dbReference type="EMBL" id="EEP75926.1"/>
    </source>
</evidence>
<name>C4JED4_UNCRE</name>
<dbReference type="GeneID" id="8444368"/>
<dbReference type="InParanoid" id="C4JED4"/>
<gene>
    <name evidence="1" type="ORF">UREG_00773</name>
</gene>
<protein>
    <submittedName>
        <fullName evidence="1">Uncharacterized protein</fullName>
    </submittedName>
</protein>
<accession>C4JED4</accession>
<dbReference type="Proteomes" id="UP000002058">
    <property type="component" value="Unassembled WGS sequence"/>
</dbReference>
<evidence type="ECO:0000313" key="2">
    <source>
        <dbReference type="Proteomes" id="UP000002058"/>
    </source>
</evidence>
<dbReference type="KEGG" id="ure:UREG_00773"/>
<keyword evidence="2" id="KW-1185">Reference proteome</keyword>
<dbReference type="AlphaFoldDB" id="C4JED4"/>
<dbReference type="RefSeq" id="XP_002541259.1">
    <property type="nucleotide sequence ID" value="XM_002541213.1"/>
</dbReference>
<dbReference type="eggNOG" id="ENOG502SCK8">
    <property type="taxonomic scope" value="Eukaryota"/>
</dbReference>
<reference evidence="2" key="1">
    <citation type="journal article" date="2009" name="Genome Res.">
        <title>Comparative genomic analyses of the human fungal pathogens Coccidioides and their relatives.</title>
        <authorList>
            <person name="Sharpton T.J."/>
            <person name="Stajich J.E."/>
            <person name="Rounsley S.D."/>
            <person name="Gardner M.J."/>
            <person name="Wortman J.R."/>
            <person name="Jordar V.S."/>
            <person name="Maiti R."/>
            <person name="Kodira C.D."/>
            <person name="Neafsey D.E."/>
            <person name="Zeng Q."/>
            <person name="Hung C.-Y."/>
            <person name="McMahan C."/>
            <person name="Muszewska A."/>
            <person name="Grynberg M."/>
            <person name="Mandel M.A."/>
            <person name="Kellner E.M."/>
            <person name="Barker B.M."/>
            <person name="Galgiani J.N."/>
            <person name="Orbach M.J."/>
            <person name="Kirkland T.N."/>
            <person name="Cole G.T."/>
            <person name="Henn M.R."/>
            <person name="Birren B.W."/>
            <person name="Taylor J.W."/>
        </authorList>
    </citation>
    <scope>NUCLEOTIDE SEQUENCE [LARGE SCALE GENOMIC DNA]</scope>
    <source>
        <strain evidence="2">UAMH 1704</strain>
    </source>
</reference>
<dbReference type="OrthoDB" id="4267316at2759"/>
<dbReference type="EMBL" id="CH476615">
    <property type="protein sequence ID" value="EEP75926.1"/>
    <property type="molecule type" value="Genomic_DNA"/>
</dbReference>
<proteinExistence type="predicted"/>
<organism evidence="1 2">
    <name type="scientific">Uncinocarpus reesii (strain UAMH 1704)</name>
    <dbReference type="NCBI Taxonomy" id="336963"/>
    <lineage>
        <taxon>Eukaryota</taxon>
        <taxon>Fungi</taxon>
        <taxon>Dikarya</taxon>
        <taxon>Ascomycota</taxon>
        <taxon>Pezizomycotina</taxon>
        <taxon>Eurotiomycetes</taxon>
        <taxon>Eurotiomycetidae</taxon>
        <taxon>Onygenales</taxon>
        <taxon>Onygenaceae</taxon>
        <taxon>Uncinocarpus</taxon>
    </lineage>
</organism>
<dbReference type="VEuPathDB" id="FungiDB:UREG_00773"/>